<keyword evidence="1" id="KW-0175">Coiled coil</keyword>
<evidence type="ECO:0000313" key="4">
    <source>
        <dbReference type="Proteomes" id="UP001596500"/>
    </source>
</evidence>
<evidence type="ECO:0000256" key="1">
    <source>
        <dbReference type="SAM" id="Coils"/>
    </source>
</evidence>
<protein>
    <submittedName>
        <fullName evidence="3">Uncharacterized protein</fullName>
    </submittedName>
</protein>
<accession>A0ABW2RJY4</accession>
<feature type="transmembrane region" description="Helical" evidence="2">
    <location>
        <begin position="95"/>
        <end position="111"/>
    </location>
</feature>
<sequence length="352" mass="42837">MGMHGYIHTEEIEEYLYCSERWRESESRRKKIDVNEAETLHRQWFALQSFELPPKPKKPKVNKNKKTKIKYWLIGYLVLQALLIIQSIIALTNPTVIYLMLFMVCAWLAWNNKKEIIQYFSEKDPLHWLAKKWKKNQKNALILLLIGFVLLIGMGPKIIYSLPLYILLLLAFIKFRKRKAHWSWFNDHDMYQQQMEEYHQALEERQQKQEQMESMKEQLLSKITQPHFPFIEFITVEDKEQEYQITLVDDDIQWRYDDEEDKLIITMDRSQETLPYYVPRAQPYHLIRLFAQIILLQRYFNENQVEGQIIYKNHTTPYYVNDKTETTQKTIKFFEQTLQTEQRRFHPYLLPL</sequence>
<keyword evidence="2" id="KW-1133">Transmembrane helix</keyword>
<reference evidence="4" key="1">
    <citation type="journal article" date="2019" name="Int. J. Syst. Evol. Microbiol.">
        <title>The Global Catalogue of Microorganisms (GCM) 10K type strain sequencing project: providing services to taxonomists for standard genome sequencing and annotation.</title>
        <authorList>
            <consortium name="The Broad Institute Genomics Platform"/>
            <consortium name="The Broad Institute Genome Sequencing Center for Infectious Disease"/>
            <person name="Wu L."/>
            <person name="Ma J."/>
        </authorList>
    </citation>
    <scope>NUCLEOTIDE SEQUENCE [LARGE SCALE GENOMIC DNA]</scope>
    <source>
        <strain evidence="4">CGMCC 1.12942</strain>
    </source>
</reference>
<name>A0ABW2RJY4_9BACL</name>
<gene>
    <name evidence="3" type="ORF">ACFQNG_07845</name>
</gene>
<feature type="transmembrane region" description="Helical" evidence="2">
    <location>
        <begin position="71"/>
        <end position="89"/>
    </location>
</feature>
<evidence type="ECO:0000256" key="2">
    <source>
        <dbReference type="SAM" id="Phobius"/>
    </source>
</evidence>
<organism evidence="3 4">
    <name type="scientific">Laceyella putida</name>
    <dbReference type="NCBI Taxonomy" id="110101"/>
    <lineage>
        <taxon>Bacteria</taxon>
        <taxon>Bacillati</taxon>
        <taxon>Bacillota</taxon>
        <taxon>Bacilli</taxon>
        <taxon>Bacillales</taxon>
        <taxon>Thermoactinomycetaceae</taxon>
        <taxon>Laceyella</taxon>
    </lineage>
</organism>
<comment type="caution">
    <text evidence="3">The sequence shown here is derived from an EMBL/GenBank/DDBJ whole genome shotgun (WGS) entry which is preliminary data.</text>
</comment>
<proteinExistence type="predicted"/>
<keyword evidence="4" id="KW-1185">Reference proteome</keyword>
<dbReference type="RefSeq" id="WP_379864361.1">
    <property type="nucleotide sequence ID" value="NZ_JBHTBW010000020.1"/>
</dbReference>
<dbReference type="Proteomes" id="UP001596500">
    <property type="component" value="Unassembled WGS sequence"/>
</dbReference>
<evidence type="ECO:0000313" key="3">
    <source>
        <dbReference type="EMBL" id="MFC7441066.1"/>
    </source>
</evidence>
<dbReference type="EMBL" id="JBHTBW010000020">
    <property type="protein sequence ID" value="MFC7441066.1"/>
    <property type="molecule type" value="Genomic_DNA"/>
</dbReference>
<feature type="transmembrane region" description="Helical" evidence="2">
    <location>
        <begin position="136"/>
        <end position="152"/>
    </location>
</feature>
<keyword evidence="2" id="KW-0812">Transmembrane</keyword>
<feature type="coiled-coil region" evidence="1">
    <location>
        <begin position="188"/>
        <end position="222"/>
    </location>
</feature>
<keyword evidence="2" id="KW-0472">Membrane</keyword>